<evidence type="ECO:0000256" key="1">
    <source>
        <dbReference type="ARBA" id="ARBA00004651"/>
    </source>
</evidence>
<keyword evidence="9" id="KW-1185">Reference proteome</keyword>
<evidence type="ECO:0000313" key="9">
    <source>
        <dbReference type="Proteomes" id="UP001589788"/>
    </source>
</evidence>
<dbReference type="Pfam" id="PF00482">
    <property type="entry name" value="T2SSF"/>
    <property type="match status" value="1"/>
</dbReference>
<feature type="transmembrane region" description="Helical" evidence="6">
    <location>
        <begin position="239"/>
        <end position="259"/>
    </location>
</feature>
<keyword evidence="2" id="KW-1003">Cell membrane</keyword>
<organism evidence="8 9">
    <name type="scientific">Aciditerrimonas ferrireducens</name>
    <dbReference type="NCBI Taxonomy" id="667306"/>
    <lineage>
        <taxon>Bacteria</taxon>
        <taxon>Bacillati</taxon>
        <taxon>Actinomycetota</taxon>
        <taxon>Acidimicrobiia</taxon>
        <taxon>Acidimicrobiales</taxon>
        <taxon>Acidimicrobiaceae</taxon>
        <taxon>Aciditerrimonas</taxon>
    </lineage>
</organism>
<proteinExistence type="predicted"/>
<name>A0ABV6C273_9ACTN</name>
<dbReference type="Proteomes" id="UP001589788">
    <property type="component" value="Unassembled WGS sequence"/>
</dbReference>
<keyword evidence="4 6" id="KW-1133">Transmembrane helix</keyword>
<comment type="caution">
    <text evidence="8">The sequence shown here is derived from an EMBL/GenBank/DDBJ whole genome shotgun (WGS) entry which is preliminary data.</text>
</comment>
<accession>A0ABV6C273</accession>
<evidence type="ECO:0000256" key="3">
    <source>
        <dbReference type="ARBA" id="ARBA00022692"/>
    </source>
</evidence>
<sequence length="286" mass="29183">MSEVGLVTLASLAGASGILGLGLALRRRPSDRGRGLGTWGRGERRRVVAAVVTGVLLGAFTGWPVLGVLGAAASWGLPSLWGSSAGQEVVRRLEALAAWTELLRDTVQASVGLQQAMVVAARVAPPAIGPAVGRLADRLASGVSPGWALGQLADELGDPAADRVVCALTLASRAQGEHVGELLGALAEASREEVALRLRIDALQAAARSAVRTIGLFTVGFAALLVFASRGYVAPFGTAQGQLVLLLAGGLDVAGLVVLHRMTRPVALPRLLRPGSLAERGEGVGG</sequence>
<evidence type="ECO:0000256" key="5">
    <source>
        <dbReference type="ARBA" id="ARBA00023136"/>
    </source>
</evidence>
<feature type="transmembrane region" description="Helical" evidence="6">
    <location>
        <begin position="6"/>
        <end position="26"/>
    </location>
</feature>
<feature type="domain" description="Type II secretion system protein GspF" evidence="7">
    <location>
        <begin position="99"/>
        <end position="226"/>
    </location>
</feature>
<evidence type="ECO:0000256" key="6">
    <source>
        <dbReference type="SAM" id="Phobius"/>
    </source>
</evidence>
<comment type="subcellular location">
    <subcellularLocation>
        <location evidence="1">Cell membrane</location>
        <topology evidence="1">Multi-pass membrane protein</topology>
    </subcellularLocation>
</comment>
<evidence type="ECO:0000259" key="7">
    <source>
        <dbReference type="Pfam" id="PF00482"/>
    </source>
</evidence>
<evidence type="ECO:0000313" key="8">
    <source>
        <dbReference type="EMBL" id="MFC0081784.1"/>
    </source>
</evidence>
<dbReference type="InterPro" id="IPR018076">
    <property type="entry name" value="T2SS_GspF_dom"/>
</dbReference>
<reference evidence="8 9" key="1">
    <citation type="submission" date="2024-09" db="EMBL/GenBank/DDBJ databases">
        <authorList>
            <person name="Sun Q."/>
            <person name="Mori K."/>
        </authorList>
    </citation>
    <scope>NUCLEOTIDE SEQUENCE [LARGE SCALE GENOMIC DNA]</scope>
    <source>
        <strain evidence="8 9">JCM 15389</strain>
    </source>
</reference>
<dbReference type="PANTHER" id="PTHR35007:SF3">
    <property type="entry name" value="POSSIBLE CONSERVED ALANINE RICH MEMBRANE PROTEIN"/>
    <property type="match status" value="1"/>
</dbReference>
<gene>
    <name evidence="8" type="ORF">ACFFRE_06450</name>
</gene>
<dbReference type="PANTHER" id="PTHR35007">
    <property type="entry name" value="INTEGRAL MEMBRANE PROTEIN-RELATED"/>
    <property type="match status" value="1"/>
</dbReference>
<dbReference type="EMBL" id="JBHLYQ010000047">
    <property type="protein sequence ID" value="MFC0081784.1"/>
    <property type="molecule type" value="Genomic_DNA"/>
</dbReference>
<feature type="transmembrane region" description="Helical" evidence="6">
    <location>
        <begin position="47"/>
        <end position="66"/>
    </location>
</feature>
<keyword evidence="3 6" id="KW-0812">Transmembrane</keyword>
<dbReference type="RefSeq" id="WP_248105781.1">
    <property type="nucleotide sequence ID" value="NZ_JAKHEX010000003.1"/>
</dbReference>
<evidence type="ECO:0000256" key="4">
    <source>
        <dbReference type="ARBA" id="ARBA00022989"/>
    </source>
</evidence>
<keyword evidence="5 6" id="KW-0472">Membrane</keyword>
<protein>
    <submittedName>
        <fullName evidence="8">Type II secretion system F family protein</fullName>
    </submittedName>
</protein>
<evidence type="ECO:0000256" key="2">
    <source>
        <dbReference type="ARBA" id="ARBA00022475"/>
    </source>
</evidence>
<feature type="transmembrane region" description="Helical" evidence="6">
    <location>
        <begin position="214"/>
        <end position="233"/>
    </location>
</feature>